<protein>
    <submittedName>
        <fullName evidence="4">Uncharacterized protein LOC108610010</fullName>
    </submittedName>
</protein>
<evidence type="ECO:0000259" key="2">
    <source>
        <dbReference type="PROSITE" id="PS51029"/>
    </source>
</evidence>
<dbReference type="Pfam" id="PF10545">
    <property type="entry name" value="MADF_DNA_bdg"/>
    <property type="match status" value="1"/>
</dbReference>
<dbReference type="Proteomes" id="UP000694904">
    <property type="component" value="Chromosome 3"/>
</dbReference>
<keyword evidence="3" id="KW-1185">Reference proteome</keyword>
<evidence type="ECO:0000313" key="4">
    <source>
        <dbReference type="RefSeq" id="XP_017857320.1"/>
    </source>
</evidence>
<name>A0ABM1NQT4_DROAR</name>
<gene>
    <name evidence="4" type="primary">LOC108610010</name>
</gene>
<reference evidence="3" key="1">
    <citation type="journal article" date="1997" name="Nucleic Acids Res.">
        <title>tRNAscan-SE: a program for improved detection of transfer RNA genes in genomic sequence.</title>
        <authorList>
            <person name="Lowe T.M."/>
            <person name="Eddy S.R."/>
        </authorList>
    </citation>
    <scope>NUCLEOTIDE SEQUENCE [LARGE SCALE GENOMIC DNA]</scope>
</reference>
<feature type="domain" description="MADF" evidence="2">
    <location>
        <begin position="38"/>
        <end position="126"/>
    </location>
</feature>
<evidence type="ECO:0000256" key="1">
    <source>
        <dbReference type="SAM" id="MobiDB-lite"/>
    </source>
</evidence>
<dbReference type="GeneID" id="108610010"/>
<organism evidence="3 4">
    <name type="scientific">Drosophila arizonae</name>
    <name type="common">Fruit fly</name>
    <dbReference type="NCBI Taxonomy" id="7263"/>
    <lineage>
        <taxon>Eukaryota</taxon>
        <taxon>Metazoa</taxon>
        <taxon>Ecdysozoa</taxon>
        <taxon>Arthropoda</taxon>
        <taxon>Hexapoda</taxon>
        <taxon>Insecta</taxon>
        <taxon>Pterygota</taxon>
        <taxon>Neoptera</taxon>
        <taxon>Endopterygota</taxon>
        <taxon>Diptera</taxon>
        <taxon>Brachycera</taxon>
        <taxon>Muscomorpha</taxon>
        <taxon>Ephydroidea</taxon>
        <taxon>Drosophilidae</taxon>
        <taxon>Drosophila</taxon>
    </lineage>
</organism>
<dbReference type="RefSeq" id="XP_017857320.1">
    <property type="nucleotide sequence ID" value="XM_018001831.1"/>
</dbReference>
<evidence type="ECO:0000313" key="3">
    <source>
        <dbReference type="Proteomes" id="UP000694904"/>
    </source>
</evidence>
<reference evidence="3" key="2">
    <citation type="journal article" date="2016" name="G3 (Bethesda)">
        <title>Genome Evolution in Three Species of Cactophilic Drosophila.</title>
        <authorList>
            <person name="Sanchez-Flores A."/>
            <person name="Penazola F."/>
            <person name="Carpinteyro-Ponce J."/>
            <person name="Nazario-Yepiz N."/>
            <person name="Abreu-Goodger C."/>
            <person name="Machado C.A."/>
            <person name="Markow T.A."/>
        </authorList>
    </citation>
    <scope>NUCLEOTIDE SEQUENCE [LARGE SCALE GENOMIC DNA]</scope>
</reference>
<feature type="region of interest" description="Disordered" evidence="1">
    <location>
        <begin position="185"/>
        <end position="206"/>
    </location>
</feature>
<reference evidence="4" key="3">
    <citation type="submission" date="2025-08" db="UniProtKB">
        <authorList>
            <consortium name="RefSeq"/>
        </authorList>
    </citation>
    <scope>IDENTIFICATION</scope>
    <source>
        <tissue evidence="4">Whole organism</tissue>
    </source>
</reference>
<sequence>METLNANQFCVQQTEQRIISEEIGSKMESLFTDEMTDFIIDSVRAAEYLWNPANPLYKLRHLKNDFWQKLTDDINIKYSPAVHVVQTDVCRKWNNLKSYYKYMHQKSSLLDWKNKSKMEFILQWPNSKRALTNSVKGNIGKLEMADESSFHTEDSFNAHDVQSPQVVIEKEEEEFEPSALVNTALKSSPDTTFPASDSEPSPLPKKRRALNESGLAITNVNSIASNTEQSNSEPNELFHYGNFIVQSIRRLDRDLQIQAKKILTNVILELETEQVSRDKLQGARPGNSF</sequence>
<feature type="compositionally biased region" description="Polar residues" evidence="1">
    <location>
        <begin position="185"/>
        <end position="199"/>
    </location>
</feature>
<dbReference type="InterPro" id="IPR006578">
    <property type="entry name" value="MADF-dom"/>
</dbReference>
<proteinExistence type="predicted"/>
<dbReference type="PROSITE" id="PS51029">
    <property type="entry name" value="MADF"/>
    <property type="match status" value="1"/>
</dbReference>
<accession>A0ABM1NQT4</accession>